<comment type="caution">
    <text evidence="2">The sequence shown here is derived from an EMBL/GenBank/DDBJ whole genome shotgun (WGS) entry which is preliminary data.</text>
</comment>
<evidence type="ECO:0000313" key="3">
    <source>
        <dbReference type="Proteomes" id="UP000243650"/>
    </source>
</evidence>
<sequence length="167" mass="19212">MTAKRAWLILLLLLMAGCSLEHTSSEEDVQQSTAYPVLSTELEEEWTLSSVMEDETLLVFTYEHVDGSRIELVHDPAIQGMDHRALREYVLSPEHTLTAAGVLHHSYMSVNHFVGEWQESEALQKTHFTFLERSQVFEDHAEVYYQIIAEDVPKEKMIQFIDSLDTV</sequence>
<dbReference type="OrthoDB" id="2966818at2"/>
<evidence type="ECO:0000256" key="1">
    <source>
        <dbReference type="SAM" id="SignalP"/>
    </source>
</evidence>
<dbReference type="RefSeq" id="WP_105960029.1">
    <property type="nucleotide sequence ID" value="NZ_PVNS01000013.1"/>
</dbReference>
<organism evidence="2 3">
    <name type="scientific">Alkalicoccus urumqiensis</name>
    <name type="common">Bacillus urumqiensis</name>
    <dbReference type="NCBI Taxonomy" id="1548213"/>
    <lineage>
        <taxon>Bacteria</taxon>
        <taxon>Bacillati</taxon>
        <taxon>Bacillota</taxon>
        <taxon>Bacilli</taxon>
        <taxon>Bacillales</taxon>
        <taxon>Bacillaceae</taxon>
        <taxon>Alkalicoccus</taxon>
    </lineage>
</organism>
<keyword evidence="1" id="KW-0732">Signal</keyword>
<feature type="chain" id="PRO_5038884542" description="DUF4367 domain-containing protein" evidence="1">
    <location>
        <begin position="22"/>
        <end position="167"/>
    </location>
</feature>
<gene>
    <name evidence="2" type="ORF">C6I21_13570</name>
</gene>
<accession>A0A2P6MEK8</accession>
<evidence type="ECO:0008006" key="4">
    <source>
        <dbReference type="Google" id="ProtNLM"/>
    </source>
</evidence>
<reference evidence="2" key="1">
    <citation type="submission" date="2018-03" db="EMBL/GenBank/DDBJ databases">
        <title>Bacillus urumqiensis sp. nov., a moderately haloalkaliphilic bacterium isolated from a salt lake.</title>
        <authorList>
            <person name="Zhao B."/>
            <person name="Liao Z."/>
        </authorList>
    </citation>
    <scope>NUCLEOTIDE SEQUENCE [LARGE SCALE GENOMIC DNA]</scope>
    <source>
        <strain evidence="2">BZ-SZ-XJ18</strain>
    </source>
</reference>
<feature type="signal peptide" evidence="1">
    <location>
        <begin position="1"/>
        <end position="21"/>
    </location>
</feature>
<keyword evidence="3" id="KW-1185">Reference proteome</keyword>
<proteinExistence type="predicted"/>
<dbReference type="EMBL" id="PVNS01000013">
    <property type="protein sequence ID" value="PRO64729.1"/>
    <property type="molecule type" value="Genomic_DNA"/>
</dbReference>
<evidence type="ECO:0000313" key="2">
    <source>
        <dbReference type="EMBL" id="PRO64729.1"/>
    </source>
</evidence>
<name>A0A2P6MEK8_ALKUR</name>
<dbReference type="PROSITE" id="PS51257">
    <property type="entry name" value="PROKAR_LIPOPROTEIN"/>
    <property type="match status" value="1"/>
</dbReference>
<dbReference type="Proteomes" id="UP000243650">
    <property type="component" value="Unassembled WGS sequence"/>
</dbReference>
<protein>
    <recommendedName>
        <fullName evidence="4">DUF4367 domain-containing protein</fullName>
    </recommendedName>
</protein>
<dbReference type="AlphaFoldDB" id="A0A2P6MEK8"/>